<dbReference type="EMBL" id="JPMI01000258">
    <property type="protein sequence ID" value="KFA89170.1"/>
    <property type="molecule type" value="Genomic_DNA"/>
</dbReference>
<dbReference type="AlphaFoldDB" id="A0A084SL35"/>
<protein>
    <recommendedName>
        <fullName evidence="3">DUF2381 family protein</fullName>
    </recommendedName>
</protein>
<dbReference type="Pfam" id="PF09544">
    <property type="entry name" value="DUF2381"/>
    <property type="match status" value="1"/>
</dbReference>
<evidence type="ECO:0000313" key="1">
    <source>
        <dbReference type="EMBL" id="KFA89170.1"/>
    </source>
</evidence>
<dbReference type="Proteomes" id="UP000028547">
    <property type="component" value="Unassembled WGS sequence"/>
</dbReference>
<sequence length="249" mass="27211">MLVAGQPEVLPVLFVDSGTVTRVRFVDLVEPRVSPEPEWQGRVEVAPFGERSLVVSPVKNLPEGERLLLPVTGRTEAGEPVSLTLALVTRREVVDAEVWITRAHVIPEPVADGNEVDAVARELLASHVPGGGHPRLSLRVPGMKGASVPASGLRAWVESSLQLEGYLFVTVTLQVDRRNTRPWRLVRVRLEAGCPRGEGLPVRITSGTFGQYQFHTFTTPMPEDAGCVELTLEEDGPRTLRLEGLKVNP</sequence>
<accession>A0A084SL35</accession>
<organism evidence="1 2">
    <name type="scientific">Archangium violaceum Cb vi76</name>
    <dbReference type="NCBI Taxonomy" id="1406225"/>
    <lineage>
        <taxon>Bacteria</taxon>
        <taxon>Pseudomonadati</taxon>
        <taxon>Myxococcota</taxon>
        <taxon>Myxococcia</taxon>
        <taxon>Myxococcales</taxon>
        <taxon>Cystobacterineae</taxon>
        <taxon>Archangiaceae</taxon>
        <taxon>Archangium</taxon>
    </lineage>
</organism>
<evidence type="ECO:0000313" key="2">
    <source>
        <dbReference type="Proteomes" id="UP000028547"/>
    </source>
</evidence>
<name>A0A084SL35_9BACT</name>
<evidence type="ECO:0008006" key="3">
    <source>
        <dbReference type="Google" id="ProtNLM"/>
    </source>
</evidence>
<gene>
    <name evidence="1" type="ORF">Q664_36480</name>
</gene>
<proteinExistence type="predicted"/>
<comment type="caution">
    <text evidence="1">The sequence shown here is derived from an EMBL/GenBank/DDBJ whole genome shotgun (WGS) entry which is preliminary data.</text>
</comment>
<reference evidence="1 2" key="1">
    <citation type="submission" date="2014-07" db="EMBL/GenBank/DDBJ databases">
        <title>Draft Genome Sequence of Gephyronic Acid Producer, Cystobacter violaceus Strain Cb vi76.</title>
        <authorList>
            <person name="Stevens D.C."/>
            <person name="Young J."/>
            <person name="Carmichael R."/>
            <person name="Tan J."/>
            <person name="Taylor R.E."/>
        </authorList>
    </citation>
    <scope>NUCLEOTIDE SEQUENCE [LARGE SCALE GENOMIC DNA]</scope>
    <source>
        <strain evidence="1 2">Cb vi76</strain>
    </source>
</reference>
<dbReference type="InterPro" id="IPR011754">
    <property type="entry name" value="Mxa_paralog_2268"/>
</dbReference>